<dbReference type="EMBL" id="DUZY01000007">
    <property type="protein sequence ID" value="DAD44565.1"/>
    <property type="molecule type" value="Genomic_DNA"/>
</dbReference>
<accession>A0A822ZM61</accession>
<comment type="caution">
    <text evidence="1">The sequence shown here is derived from an EMBL/GenBank/DDBJ whole genome shotgun (WGS) entry which is preliminary data.</text>
</comment>
<reference evidence="1 2" key="1">
    <citation type="journal article" date="2020" name="Mol. Biol. Evol.">
        <title>Distinct Expression and Methylation Patterns for Genes with Different Fates following a Single Whole-Genome Duplication in Flowering Plants.</title>
        <authorList>
            <person name="Shi T."/>
            <person name="Rahmani R.S."/>
            <person name="Gugger P.F."/>
            <person name="Wang M."/>
            <person name="Li H."/>
            <person name="Zhang Y."/>
            <person name="Li Z."/>
            <person name="Wang Q."/>
            <person name="Van de Peer Y."/>
            <person name="Marchal K."/>
            <person name="Chen J."/>
        </authorList>
    </citation>
    <scope>NUCLEOTIDE SEQUENCE [LARGE SCALE GENOMIC DNA]</scope>
    <source>
        <tissue evidence="1">Leaf</tissue>
    </source>
</reference>
<proteinExistence type="predicted"/>
<evidence type="ECO:0000313" key="2">
    <source>
        <dbReference type="Proteomes" id="UP000607653"/>
    </source>
</evidence>
<name>A0A822ZM61_NELNU</name>
<gene>
    <name evidence="1" type="ORF">HUJ06_002795</name>
</gene>
<evidence type="ECO:0000313" key="1">
    <source>
        <dbReference type="EMBL" id="DAD44565.1"/>
    </source>
</evidence>
<dbReference type="AlphaFoldDB" id="A0A822ZM61"/>
<organism evidence="1 2">
    <name type="scientific">Nelumbo nucifera</name>
    <name type="common">Sacred lotus</name>
    <dbReference type="NCBI Taxonomy" id="4432"/>
    <lineage>
        <taxon>Eukaryota</taxon>
        <taxon>Viridiplantae</taxon>
        <taxon>Streptophyta</taxon>
        <taxon>Embryophyta</taxon>
        <taxon>Tracheophyta</taxon>
        <taxon>Spermatophyta</taxon>
        <taxon>Magnoliopsida</taxon>
        <taxon>Proteales</taxon>
        <taxon>Nelumbonaceae</taxon>
        <taxon>Nelumbo</taxon>
    </lineage>
</organism>
<dbReference type="Proteomes" id="UP000607653">
    <property type="component" value="Unassembled WGS sequence"/>
</dbReference>
<sequence>MIQGFCQNIDCEVTVANLPAPHALIRQVEFGLNFGTLGPSSFSYSAKQT</sequence>
<protein>
    <submittedName>
        <fullName evidence="1">Uncharacterized protein</fullName>
    </submittedName>
</protein>
<keyword evidence="2" id="KW-1185">Reference proteome</keyword>